<dbReference type="InParanoid" id="A0A212F4S3"/>
<organism evidence="2 3">
    <name type="scientific">Danaus plexippus plexippus</name>
    <dbReference type="NCBI Taxonomy" id="278856"/>
    <lineage>
        <taxon>Eukaryota</taxon>
        <taxon>Metazoa</taxon>
        <taxon>Ecdysozoa</taxon>
        <taxon>Arthropoda</taxon>
        <taxon>Hexapoda</taxon>
        <taxon>Insecta</taxon>
        <taxon>Pterygota</taxon>
        <taxon>Neoptera</taxon>
        <taxon>Endopterygota</taxon>
        <taxon>Lepidoptera</taxon>
        <taxon>Glossata</taxon>
        <taxon>Ditrysia</taxon>
        <taxon>Papilionoidea</taxon>
        <taxon>Nymphalidae</taxon>
        <taxon>Danainae</taxon>
        <taxon>Danaini</taxon>
        <taxon>Danaina</taxon>
        <taxon>Danaus</taxon>
        <taxon>Danaus</taxon>
    </lineage>
</organism>
<keyword evidence="3" id="KW-1185">Reference proteome</keyword>
<keyword evidence="1" id="KW-1133">Transmembrane helix</keyword>
<reference evidence="2 3" key="1">
    <citation type="journal article" date="2011" name="Cell">
        <title>The monarch butterfly genome yields insights into long-distance migration.</title>
        <authorList>
            <person name="Zhan S."/>
            <person name="Merlin C."/>
            <person name="Boore J.L."/>
            <person name="Reppert S.M."/>
        </authorList>
    </citation>
    <scope>NUCLEOTIDE SEQUENCE [LARGE SCALE GENOMIC DNA]</scope>
    <source>
        <strain evidence="2">F-2</strain>
    </source>
</reference>
<evidence type="ECO:0000313" key="3">
    <source>
        <dbReference type="Proteomes" id="UP000007151"/>
    </source>
</evidence>
<feature type="transmembrane region" description="Helical" evidence="1">
    <location>
        <begin position="6"/>
        <end position="31"/>
    </location>
</feature>
<protein>
    <submittedName>
        <fullName evidence="2">Uncharacterized protein</fullName>
    </submittedName>
</protein>
<dbReference type="Proteomes" id="UP000007151">
    <property type="component" value="Unassembled WGS sequence"/>
</dbReference>
<keyword evidence="1" id="KW-0812">Transmembrane</keyword>
<dbReference type="EMBL" id="AGBW02010320">
    <property type="protein sequence ID" value="OWR48734.1"/>
    <property type="molecule type" value="Genomic_DNA"/>
</dbReference>
<dbReference type="KEGG" id="dpl:KGM_209993"/>
<proteinExistence type="predicted"/>
<dbReference type="AlphaFoldDB" id="A0A212F4S3"/>
<accession>A0A212F4S3</accession>
<keyword evidence="1" id="KW-0472">Membrane</keyword>
<name>A0A212F4S3_DANPL</name>
<comment type="caution">
    <text evidence="2">The sequence shown here is derived from an EMBL/GenBank/DDBJ whole genome shotgun (WGS) entry which is preliminary data.</text>
</comment>
<gene>
    <name evidence="2" type="ORF">KGM_209993</name>
</gene>
<sequence>MHIHTVLLITIVLQILTLAGPLGIFILLGVLHTPFPIAAQKTTSTEAYRKLSPDVFPQSEEQTFPPTEQVSNATIPSEVTNVTVTNVTVTNVTKNCSHVARIIQIIT</sequence>
<evidence type="ECO:0000313" key="2">
    <source>
        <dbReference type="EMBL" id="OWR48734.1"/>
    </source>
</evidence>
<evidence type="ECO:0000256" key="1">
    <source>
        <dbReference type="SAM" id="Phobius"/>
    </source>
</evidence>